<proteinExistence type="predicted"/>
<evidence type="ECO:0008006" key="4">
    <source>
        <dbReference type="Google" id="ProtNLM"/>
    </source>
</evidence>
<evidence type="ECO:0000256" key="1">
    <source>
        <dbReference type="SAM" id="SignalP"/>
    </source>
</evidence>
<evidence type="ECO:0000313" key="2">
    <source>
        <dbReference type="EMBL" id="TYJ08790.1"/>
    </source>
</evidence>
<keyword evidence="3" id="KW-1185">Reference proteome</keyword>
<dbReference type="AlphaFoldDB" id="A0A5D2X4M8"/>
<gene>
    <name evidence="2" type="ORF">E1A91_A11G097400v1</name>
</gene>
<organism evidence="2 3">
    <name type="scientific">Gossypium mustelinum</name>
    <name type="common">Cotton</name>
    <name type="synonym">Gossypium caicoense</name>
    <dbReference type="NCBI Taxonomy" id="34275"/>
    <lineage>
        <taxon>Eukaryota</taxon>
        <taxon>Viridiplantae</taxon>
        <taxon>Streptophyta</taxon>
        <taxon>Embryophyta</taxon>
        <taxon>Tracheophyta</taxon>
        <taxon>Spermatophyta</taxon>
        <taxon>Magnoliopsida</taxon>
        <taxon>eudicotyledons</taxon>
        <taxon>Gunneridae</taxon>
        <taxon>Pentapetalae</taxon>
        <taxon>rosids</taxon>
        <taxon>malvids</taxon>
        <taxon>Malvales</taxon>
        <taxon>Malvaceae</taxon>
        <taxon>Malvoideae</taxon>
        <taxon>Gossypium</taxon>
    </lineage>
</organism>
<feature type="chain" id="PRO_5022934511" description="VHS domain-containing protein" evidence="1">
    <location>
        <begin position="20"/>
        <end position="56"/>
    </location>
</feature>
<protein>
    <recommendedName>
        <fullName evidence="4">VHS domain-containing protein</fullName>
    </recommendedName>
</protein>
<dbReference type="Proteomes" id="UP000323597">
    <property type="component" value="Chromosome A11"/>
</dbReference>
<dbReference type="EMBL" id="CM017646">
    <property type="protein sequence ID" value="TYJ08790.1"/>
    <property type="molecule type" value="Genomic_DNA"/>
</dbReference>
<feature type="signal peptide" evidence="1">
    <location>
        <begin position="1"/>
        <end position="19"/>
    </location>
</feature>
<accession>A0A5D2X4M8</accession>
<name>A0A5D2X4M8_GOSMU</name>
<sequence>MSSICMLLITKIMVVRLLAKETLEICFQGCDFRLKNGAAFEMENGERKVLNNLLTK</sequence>
<reference evidence="2 3" key="1">
    <citation type="submission" date="2019-07" db="EMBL/GenBank/DDBJ databases">
        <title>WGS assembly of Gossypium mustelinum.</title>
        <authorList>
            <person name="Chen Z.J."/>
            <person name="Sreedasyam A."/>
            <person name="Ando A."/>
            <person name="Song Q."/>
            <person name="De L."/>
            <person name="Hulse-Kemp A."/>
            <person name="Ding M."/>
            <person name="Ye W."/>
            <person name="Kirkbride R."/>
            <person name="Jenkins J."/>
            <person name="Plott C."/>
            <person name="Lovell J."/>
            <person name="Lin Y.-M."/>
            <person name="Vaughn R."/>
            <person name="Liu B."/>
            <person name="Li W."/>
            <person name="Simpson S."/>
            <person name="Scheffler B."/>
            <person name="Saski C."/>
            <person name="Grover C."/>
            <person name="Hu G."/>
            <person name="Conover J."/>
            <person name="Carlson J."/>
            <person name="Shu S."/>
            <person name="Boston L."/>
            <person name="Williams M."/>
            <person name="Peterson D."/>
            <person name="Mcgee K."/>
            <person name="Jones D."/>
            <person name="Wendel J."/>
            <person name="Stelly D."/>
            <person name="Grimwood J."/>
            <person name="Schmutz J."/>
        </authorList>
    </citation>
    <scope>NUCLEOTIDE SEQUENCE [LARGE SCALE GENOMIC DNA]</scope>
    <source>
        <strain evidence="2">1408120.09</strain>
    </source>
</reference>
<keyword evidence="1" id="KW-0732">Signal</keyword>
<evidence type="ECO:0000313" key="3">
    <source>
        <dbReference type="Proteomes" id="UP000323597"/>
    </source>
</evidence>